<sequence length="90" mass="9338">MFGDIGLPGAGTRTVAVGYTAGSGARPGAGMVVANQKMQVAPVKKPESRRWGQLLGKLLCVSYLCTVAAKNNGGLPFWAVAQTYLVVNSL</sequence>
<name>A0A166D407_9AGAM</name>
<proteinExistence type="predicted"/>
<evidence type="ECO:0000313" key="2">
    <source>
        <dbReference type="Proteomes" id="UP000076532"/>
    </source>
</evidence>
<protein>
    <submittedName>
        <fullName evidence="1">Uncharacterized protein</fullName>
    </submittedName>
</protein>
<gene>
    <name evidence="1" type="ORF">FIBSPDRAFT_113490</name>
</gene>
<evidence type="ECO:0000313" key="1">
    <source>
        <dbReference type="EMBL" id="KZP14294.1"/>
    </source>
</evidence>
<dbReference type="Proteomes" id="UP000076532">
    <property type="component" value="Unassembled WGS sequence"/>
</dbReference>
<keyword evidence="2" id="KW-1185">Reference proteome</keyword>
<dbReference type="EMBL" id="KV417619">
    <property type="protein sequence ID" value="KZP14294.1"/>
    <property type="molecule type" value="Genomic_DNA"/>
</dbReference>
<accession>A0A166D407</accession>
<organism evidence="1 2">
    <name type="scientific">Athelia psychrophila</name>
    <dbReference type="NCBI Taxonomy" id="1759441"/>
    <lineage>
        <taxon>Eukaryota</taxon>
        <taxon>Fungi</taxon>
        <taxon>Dikarya</taxon>
        <taxon>Basidiomycota</taxon>
        <taxon>Agaricomycotina</taxon>
        <taxon>Agaricomycetes</taxon>
        <taxon>Agaricomycetidae</taxon>
        <taxon>Atheliales</taxon>
        <taxon>Atheliaceae</taxon>
        <taxon>Athelia</taxon>
    </lineage>
</organism>
<dbReference type="AlphaFoldDB" id="A0A166D407"/>
<reference evidence="1 2" key="1">
    <citation type="journal article" date="2016" name="Mol. Biol. Evol.">
        <title>Comparative Genomics of Early-Diverging Mushroom-Forming Fungi Provides Insights into the Origins of Lignocellulose Decay Capabilities.</title>
        <authorList>
            <person name="Nagy L.G."/>
            <person name="Riley R."/>
            <person name="Tritt A."/>
            <person name="Adam C."/>
            <person name="Daum C."/>
            <person name="Floudas D."/>
            <person name="Sun H."/>
            <person name="Yadav J.S."/>
            <person name="Pangilinan J."/>
            <person name="Larsson K.H."/>
            <person name="Matsuura K."/>
            <person name="Barry K."/>
            <person name="Labutti K."/>
            <person name="Kuo R."/>
            <person name="Ohm R.A."/>
            <person name="Bhattacharya S.S."/>
            <person name="Shirouzu T."/>
            <person name="Yoshinaga Y."/>
            <person name="Martin F.M."/>
            <person name="Grigoriev I.V."/>
            <person name="Hibbett D.S."/>
        </authorList>
    </citation>
    <scope>NUCLEOTIDE SEQUENCE [LARGE SCALE GENOMIC DNA]</scope>
    <source>
        <strain evidence="1 2">CBS 109695</strain>
    </source>
</reference>